<comment type="subcellular location">
    <subcellularLocation>
        <location evidence="1 7">Cell membrane</location>
        <topology evidence="1 7">Multi-pass membrane protein</topology>
    </subcellularLocation>
</comment>
<keyword evidence="2 7" id="KW-0813">Transport</keyword>
<dbReference type="Pfam" id="PF00528">
    <property type="entry name" value="BPD_transp_1"/>
    <property type="match status" value="1"/>
</dbReference>
<organism evidence="9 10">
    <name type="scientific">Mesobacillus boroniphilus</name>
    <dbReference type="NCBI Taxonomy" id="308892"/>
    <lineage>
        <taxon>Bacteria</taxon>
        <taxon>Bacillati</taxon>
        <taxon>Bacillota</taxon>
        <taxon>Bacilli</taxon>
        <taxon>Bacillales</taxon>
        <taxon>Bacillaceae</taxon>
        <taxon>Mesobacillus</taxon>
    </lineage>
</organism>
<sequence length="310" mass="35271">MEHLYSKGGEVVFKLFKRNRRTTSEYIFDNINILIMLFICAITIYPIWYVLVNSLNDGVDAMRGGIYWWPREFTLENYKAVFETPGIVTSFGVTIAKTVIGTITHVFFTAMVAYAISRRDLYGRNFYMLVGVITMFFSGGLIPYFLLIRDLGLFDNFLVYIIPTMFNFFHLIIFVSFFRELPTSLEEAAKIDGANDFMIFIKVIIPLSMPVIATIALFQGVYQWNDYFAGVIFVNNPDLQPIQTYLYKVVAESSSNQMMTNAAGSIATKTVTSQSIKLATMVVTTLPIMLVYPFLQKYFVKGMLIGSVKG</sequence>
<dbReference type="GO" id="GO:0005886">
    <property type="term" value="C:plasma membrane"/>
    <property type="evidence" value="ECO:0007669"/>
    <property type="project" value="UniProtKB-SubCell"/>
</dbReference>
<feature type="transmembrane region" description="Helical" evidence="7">
    <location>
        <begin position="26"/>
        <end position="48"/>
    </location>
</feature>
<feature type="transmembrane region" description="Helical" evidence="7">
    <location>
        <begin position="157"/>
        <end position="178"/>
    </location>
</feature>
<dbReference type="PANTHER" id="PTHR43744:SF9">
    <property type="entry name" value="POLYGALACTURONAN_RHAMNOGALACTURONAN TRANSPORT SYSTEM PERMEASE PROTEIN YTCP"/>
    <property type="match status" value="1"/>
</dbReference>
<dbReference type="SUPFAM" id="SSF161098">
    <property type="entry name" value="MetI-like"/>
    <property type="match status" value="1"/>
</dbReference>
<feature type="transmembrane region" description="Helical" evidence="7">
    <location>
        <begin position="278"/>
        <end position="295"/>
    </location>
</feature>
<evidence type="ECO:0000256" key="5">
    <source>
        <dbReference type="ARBA" id="ARBA00022989"/>
    </source>
</evidence>
<proteinExistence type="inferred from homology"/>
<dbReference type="PROSITE" id="PS50928">
    <property type="entry name" value="ABC_TM1"/>
    <property type="match status" value="1"/>
</dbReference>
<evidence type="ECO:0000259" key="8">
    <source>
        <dbReference type="PROSITE" id="PS50928"/>
    </source>
</evidence>
<evidence type="ECO:0000256" key="4">
    <source>
        <dbReference type="ARBA" id="ARBA00022692"/>
    </source>
</evidence>
<evidence type="ECO:0000256" key="7">
    <source>
        <dbReference type="RuleBase" id="RU363032"/>
    </source>
</evidence>
<reference evidence="9 10" key="1">
    <citation type="journal article" date="2021" name="Microorganisms">
        <title>Bacterial Dimethylsulfoniopropionate Biosynthesis in the East China Sea.</title>
        <authorList>
            <person name="Liu J."/>
            <person name="Zhang Y."/>
            <person name="Liu J."/>
            <person name="Zhong H."/>
            <person name="Williams B.T."/>
            <person name="Zheng Y."/>
            <person name="Curson A.R.J."/>
            <person name="Sun C."/>
            <person name="Sun H."/>
            <person name="Song D."/>
            <person name="Wagner Mackenzie B."/>
            <person name="Bermejo Martinez A."/>
            <person name="Todd J.D."/>
            <person name="Zhang X.H."/>
        </authorList>
    </citation>
    <scope>NUCLEOTIDE SEQUENCE [LARGE SCALE GENOMIC DNA]</scope>
    <source>
        <strain evidence="9 10">ESS08</strain>
    </source>
</reference>
<evidence type="ECO:0000313" key="10">
    <source>
        <dbReference type="Proteomes" id="UP000761411"/>
    </source>
</evidence>
<dbReference type="RefSeq" id="WP_213371122.1">
    <property type="nucleotide sequence ID" value="NZ_QTKX01000002.1"/>
</dbReference>
<dbReference type="InterPro" id="IPR000515">
    <property type="entry name" value="MetI-like"/>
</dbReference>
<dbReference type="AlphaFoldDB" id="A0A944GXY8"/>
<evidence type="ECO:0000256" key="1">
    <source>
        <dbReference type="ARBA" id="ARBA00004651"/>
    </source>
</evidence>
<keyword evidence="5 7" id="KW-1133">Transmembrane helix</keyword>
<dbReference type="EMBL" id="QTKX01000002">
    <property type="protein sequence ID" value="MBS8266184.1"/>
    <property type="molecule type" value="Genomic_DNA"/>
</dbReference>
<dbReference type="CDD" id="cd06261">
    <property type="entry name" value="TM_PBP2"/>
    <property type="match status" value="1"/>
</dbReference>
<keyword evidence="6 7" id="KW-0472">Membrane</keyword>
<comment type="caution">
    <text evidence="9">The sequence shown here is derived from an EMBL/GenBank/DDBJ whole genome shotgun (WGS) entry which is preliminary data.</text>
</comment>
<accession>A0A944GXY8</accession>
<feature type="transmembrane region" description="Helical" evidence="7">
    <location>
        <begin position="87"/>
        <end position="114"/>
    </location>
</feature>
<dbReference type="Gene3D" id="1.10.3720.10">
    <property type="entry name" value="MetI-like"/>
    <property type="match status" value="1"/>
</dbReference>
<keyword evidence="4 7" id="KW-0812">Transmembrane</keyword>
<feature type="transmembrane region" description="Helical" evidence="7">
    <location>
        <begin position="199"/>
        <end position="218"/>
    </location>
</feature>
<protein>
    <submittedName>
        <fullName evidence="9">Carbohydrate ABC transporter permease</fullName>
    </submittedName>
</protein>
<feature type="domain" description="ABC transmembrane type-1" evidence="8">
    <location>
        <begin position="91"/>
        <end position="295"/>
    </location>
</feature>
<gene>
    <name evidence="9" type="ORF">DYI25_17280</name>
</gene>
<evidence type="ECO:0000256" key="3">
    <source>
        <dbReference type="ARBA" id="ARBA00022475"/>
    </source>
</evidence>
<name>A0A944GXY8_9BACI</name>
<dbReference type="Proteomes" id="UP000761411">
    <property type="component" value="Unassembled WGS sequence"/>
</dbReference>
<evidence type="ECO:0000313" key="9">
    <source>
        <dbReference type="EMBL" id="MBS8266184.1"/>
    </source>
</evidence>
<evidence type="ECO:0000256" key="2">
    <source>
        <dbReference type="ARBA" id="ARBA00022448"/>
    </source>
</evidence>
<comment type="similarity">
    <text evidence="7">Belongs to the binding-protein-dependent transport system permease family.</text>
</comment>
<dbReference type="InterPro" id="IPR035906">
    <property type="entry name" value="MetI-like_sf"/>
</dbReference>
<keyword evidence="3" id="KW-1003">Cell membrane</keyword>
<feature type="transmembrane region" description="Helical" evidence="7">
    <location>
        <begin position="126"/>
        <end position="145"/>
    </location>
</feature>
<keyword evidence="10" id="KW-1185">Reference proteome</keyword>
<evidence type="ECO:0000256" key="6">
    <source>
        <dbReference type="ARBA" id="ARBA00023136"/>
    </source>
</evidence>
<dbReference type="PANTHER" id="PTHR43744">
    <property type="entry name" value="ABC TRANSPORTER PERMEASE PROTEIN MG189-RELATED-RELATED"/>
    <property type="match status" value="1"/>
</dbReference>
<dbReference type="GO" id="GO:0055085">
    <property type="term" value="P:transmembrane transport"/>
    <property type="evidence" value="ECO:0007669"/>
    <property type="project" value="InterPro"/>
</dbReference>